<feature type="non-terminal residue" evidence="1">
    <location>
        <position position="1"/>
    </location>
</feature>
<keyword evidence="2" id="KW-1185">Reference proteome</keyword>
<gene>
    <name evidence="1" type="ORF">AGERDE_LOCUS12428</name>
</gene>
<feature type="non-terminal residue" evidence="1">
    <location>
        <position position="218"/>
    </location>
</feature>
<dbReference type="GO" id="GO:0003676">
    <property type="term" value="F:nucleic acid binding"/>
    <property type="evidence" value="ECO:0007669"/>
    <property type="project" value="InterPro"/>
</dbReference>
<organism evidence="1 2">
    <name type="scientific">Ambispora gerdemannii</name>
    <dbReference type="NCBI Taxonomy" id="144530"/>
    <lineage>
        <taxon>Eukaryota</taxon>
        <taxon>Fungi</taxon>
        <taxon>Fungi incertae sedis</taxon>
        <taxon>Mucoromycota</taxon>
        <taxon>Glomeromycotina</taxon>
        <taxon>Glomeromycetes</taxon>
        <taxon>Archaeosporales</taxon>
        <taxon>Ambisporaceae</taxon>
        <taxon>Ambispora</taxon>
    </lineage>
</organism>
<protein>
    <submittedName>
        <fullName evidence="1">2408_t:CDS:1</fullName>
    </submittedName>
</protein>
<evidence type="ECO:0000313" key="1">
    <source>
        <dbReference type="EMBL" id="CAG8675061.1"/>
    </source>
</evidence>
<reference evidence="1" key="1">
    <citation type="submission" date="2021-06" db="EMBL/GenBank/DDBJ databases">
        <authorList>
            <person name="Kallberg Y."/>
            <person name="Tangrot J."/>
            <person name="Rosling A."/>
        </authorList>
    </citation>
    <scope>NUCLEOTIDE SEQUENCE</scope>
    <source>
        <strain evidence="1">MT106</strain>
    </source>
</reference>
<evidence type="ECO:0000313" key="2">
    <source>
        <dbReference type="Proteomes" id="UP000789831"/>
    </source>
</evidence>
<dbReference type="Proteomes" id="UP000789831">
    <property type="component" value="Unassembled WGS sequence"/>
</dbReference>
<dbReference type="InterPro" id="IPR036397">
    <property type="entry name" value="RNaseH_sf"/>
</dbReference>
<accession>A0A9N9EHD0</accession>
<dbReference type="OrthoDB" id="8627217at2759"/>
<sequence length="218" mass="25565">GSQKITAIDLSWKRIFDERQKGEISMQKKLGYTNNEISLVLVLLYYEYGKHTSPKERTGRPRIFNTFARKQLKLSVVQNKNTRHQTLSQIRLNYKQTISTQTIHNELAKEEAVAHEYWTVEDFKKSFGQMKLLTHSFKLRVLDVPQVFTLERWVKEKWDAVPESYYRDLIESMPRRIQAVIAANGVTHNFTMITTLELQVKILGMKFKILDIDTLSKA</sequence>
<comment type="caution">
    <text evidence="1">The sequence shown here is derived from an EMBL/GenBank/DDBJ whole genome shotgun (WGS) entry which is preliminary data.</text>
</comment>
<dbReference type="AlphaFoldDB" id="A0A9N9EHD0"/>
<dbReference type="EMBL" id="CAJVPL010008616">
    <property type="protein sequence ID" value="CAG8675061.1"/>
    <property type="molecule type" value="Genomic_DNA"/>
</dbReference>
<proteinExistence type="predicted"/>
<name>A0A9N9EHD0_9GLOM</name>
<dbReference type="Gene3D" id="3.30.420.10">
    <property type="entry name" value="Ribonuclease H-like superfamily/Ribonuclease H"/>
    <property type="match status" value="1"/>
</dbReference>